<feature type="region of interest" description="Disordered" evidence="2">
    <location>
        <begin position="146"/>
        <end position="169"/>
    </location>
</feature>
<evidence type="ECO:0000313" key="4">
    <source>
        <dbReference type="EMBL" id="KAF7305829.1"/>
    </source>
</evidence>
<dbReference type="InterPro" id="IPR057678">
    <property type="entry name" value="DUF7918"/>
</dbReference>
<comment type="caution">
    <text evidence="4">The sequence shown here is derived from an EMBL/GenBank/DDBJ whole genome shotgun (WGS) entry which is preliminary data.</text>
</comment>
<dbReference type="OrthoDB" id="3364132at2759"/>
<feature type="region of interest" description="Disordered" evidence="2">
    <location>
        <begin position="354"/>
        <end position="434"/>
    </location>
</feature>
<feature type="region of interest" description="Disordered" evidence="2">
    <location>
        <begin position="231"/>
        <end position="264"/>
    </location>
</feature>
<evidence type="ECO:0000256" key="2">
    <source>
        <dbReference type="SAM" id="MobiDB-lite"/>
    </source>
</evidence>
<feature type="coiled-coil region" evidence="1">
    <location>
        <begin position="298"/>
        <end position="339"/>
    </location>
</feature>
<organism evidence="4 5">
    <name type="scientific">Mycena chlorophos</name>
    <name type="common">Agaric fungus</name>
    <name type="synonym">Agaricus chlorophos</name>
    <dbReference type="NCBI Taxonomy" id="658473"/>
    <lineage>
        <taxon>Eukaryota</taxon>
        <taxon>Fungi</taxon>
        <taxon>Dikarya</taxon>
        <taxon>Basidiomycota</taxon>
        <taxon>Agaricomycotina</taxon>
        <taxon>Agaricomycetes</taxon>
        <taxon>Agaricomycetidae</taxon>
        <taxon>Agaricales</taxon>
        <taxon>Marasmiineae</taxon>
        <taxon>Mycenaceae</taxon>
        <taxon>Mycena</taxon>
    </lineage>
</organism>
<gene>
    <name evidence="4" type="ORF">HMN09_00736900</name>
</gene>
<feature type="compositionally biased region" description="Basic residues" evidence="2">
    <location>
        <begin position="236"/>
        <end position="251"/>
    </location>
</feature>
<protein>
    <recommendedName>
        <fullName evidence="3">DUF7918 domain-containing protein</fullName>
    </recommendedName>
</protein>
<keyword evidence="1" id="KW-0175">Coiled coil</keyword>
<dbReference type="AlphaFoldDB" id="A0A8H6WAZ3"/>
<evidence type="ECO:0000313" key="5">
    <source>
        <dbReference type="Proteomes" id="UP000613580"/>
    </source>
</evidence>
<proteinExistence type="predicted"/>
<dbReference type="EMBL" id="JACAZE010000009">
    <property type="protein sequence ID" value="KAF7305829.1"/>
    <property type="molecule type" value="Genomic_DNA"/>
</dbReference>
<accession>A0A8H6WAZ3</accession>
<keyword evidence="5" id="KW-1185">Reference proteome</keyword>
<evidence type="ECO:0000259" key="3">
    <source>
        <dbReference type="Pfam" id="PF25534"/>
    </source>
</evidence>
<dbReference type="Proteomes" id="UP000613580">
    <property type="component" value="Unassembled WGS sequence"/>
</dbReference>
<sequence length="434" mass="46720">MELNGFSASVVIEDKIAAEYAVQVDNGGKTATCWIASEVGKPQLTSTHLEQNFYIMFSRTSYAEDVKGTFYVDGEDCGAKILSKESESSTIYKRGVKETDGMHIRAFAFAALRTTDDDAYLDKSLPRSLGEIRLQIVPVKSVKLAKPTTPRRTQAGSPTAKRKSPVKSTCTAANKPLLSPLSLHERSLKLSGLTQSVSLSPAQSCEPEAKMESIEAGPPVVTFVIKYRAPGASSPTKRKARSTIVGRRRRSLHIDDSDSDSDTIDVVKPKKEDSEPEIVQLSPALGCTLAAPGQDIDAGMLDANSNNLRAERDELEAQLEALKAEHAEIARRMKEMAARPGREGLQVNMLAQPAANGPQHTEPAGDSGVQQCASESLVPKAAAVESPVRQAVVKGSSHNPNSEPPIGKKIPSKSARTRTARVRHPSVDLTLDSE</sequence>
<evidence type="ECO:0000256" key="1">
    <source>
        <dbReference type="SAM" id="Coils"/>
    </source>
</evidence>
<reference evidence="4" key="1">
    <citation type="submission" date="2020-05" db="EMBL/GenBank/DDBJ databases">
        <title>Mycena genomes resolve the evolution of fungal bioluminescence.</title>
        <authorList>
            <person name="Tsai I.J."/>
        </authorList>
    </citation>
    <scope>NUCLEOTIDE SEQUENCE</scope>
    <source>
        <strain evidence="4">110903Hualien_Pintung</strain>
    </source>
</reference>
<feature type="compositionally biased region" description="Basic residues" evidence="2">
    <location>
        <begin position="415"/>
        <end position="424"/>
    </location>
</feature>
<dbReference type="Pfam" id="PF25534">
    <property type="entry name" value="DUF7918"/>
    <property type="match status" value="1"/>
</dbReference>
<feature type="domain" description="DUF7918" evidence="3">
    <location>
        <begin position="6"/>
        <end position="228"/>
    </location>
</feature>
<name>A0A8H6WAZ3_MYCCL</name>